<evidence type="ECO:0000256" key="2">
    <source>
        <dbReference type="ARBA" id="ARBA00023125"/>
    </source>
</evidence>
<dbReference type="InterPro" id="IPR010998">
    <property type="entry name" value="Integrase_recombinase_N"/>
</dbReference>
<evidence type="ECO:0000259" key="7">
    <source>
        <dbReference type="PROSITE" id="PS51900"/>
    </source>
</evidence>
<accession>A0A133U2W1</accession>
<evidence type="ECO:0000256" key="1">
    <source>
        <dbReference type="ARBA" id="ARBA00022908"/>
    </source>
</evidence>
<dbReference type="GO" id="GO:0003677">
    <property type="term" value="F:DNA binding"/>
    <property type="evidence" value="ECO:0007669"/>
    <property type="project" value="UniProtKB-UniRule"/>
</dbReference>
<dbReference type="InterPro" id="IPR002104">
    <property type="entry name" value="Integrase_catalytic"/>
</dbReference>
<dbReference type="PROSITE" id="PS51898">
    <property type="entry name" value="TYR_RECOMBINASE"/>
    <property type="match status" value="1"/>
</dbReference>
<dbReference type="AlphaFoldDB" id="A0A133U2W1"/>
<dbReference type="Proteomes" id="UP000070589">
    <property type="component" value="Unassembled WGS sequence"/>
</dbReference>
<gene>
    <name evidence="8" type="ORF">AKJ62_04995</name>
</gene>
<name>A0A133U2W1_9EURY</name>
<dbReference type="Pfam" id="PF00589">
    <property type="entry name" value="Phage_integrase"/>
    <property type="match status" value="1"/>
</dbReference>
<dbReference type="PROSITE" id="PS51900">
    <property type="entry name" value="CB"/>
    <property type="match status" value="1"/>
</dbReference>
<feature type="domain" description="Core-binding (CB)" evidence="7">
    <location>
        <begin position="62"/>
        <end position="143"/>
    </location>
</feature>
<proteinExistence type="predicted"/>
<dbReference type="Gene3D" id="1.10.443.10">
    <property type="entry name" value="Intergrase catalytic core"/>
    <property type="match status" value="1"/>
</dbReference>
<keyword evidence="3" id="KW-0233">DNA recombination</keyword>
<dbReference type="PANTHER" id="PTHR30349">
    <property type="entry name" value="PHAGE INTEGRASE-RELATED"/>
    <property type="match status" value="1"/>
</dbReference>
<evidence type="ECO:0000256" key="3">
    <source>
        <dbReference type="ARBA" id="ARBA00023172"/>
    </source>
</evidence>
<feature type="domain" description="Tyr recombinase" evidence="6">
    <location>
        <begin position="159"/>
        <end position="326"/>
    </location>
</feature>
<dbReference type="SUPFAM" id="SSF56349">
    <property type="entry name" value="DNA breaking-rejoining enzymes"/>
    <property type="match status" value="1"/>
</dbReference>
<evidence type="ECO:0000256" key="4">
    <source>
        <dbReference type="PROSITE-ProRule" id="PRU01248"/>
    </source>
</evidence>
<dbReference type="Pfam" id="PF13495">
    <property type="entry name" value="Phage_int_SAM_4"/>
    <property type="match status" value="1"/>
</dbReference>
<keyword evidence="9" id="KW-1185">Reference proteome</keyword>
<evidence type="ECO:0000313" key="9">
    <source>
        <dbReference type="Proteomes" id="UP000070589"/>
    </source>
</evidence>
<dbReference type="InterPro" id="IPR050090">
    <property type="entry name" value="Tyrosine_recombinase_XerCD"/>
</dbReference>
<evidence type="ECO:0000259" key="6">
    <source>
        <dbReference type="PROSITE" id="PS51898"/>
    </source>
</evidence>
<organism evidence="8 9">
    <name type="scientific">candidate division MSBL1 archaeon SCGC-AAA259D14</name>
    <dbReference type="NCBI Taxonomy" id="1698261"/>
    <lineage>
        <taxon>Archaea</taxon>
        <taxon>Methanobacteriati</taxon>
        <taxon>Methanobacteriota</taxon>
        <taxon>candidate division MSBL1</taxon>
    </lineage>
</organism>
<dbReference type="Gene3D" id="1.10.150.130">
    <property type="match status" value="1"/>
</dbReference>
<feature type="non-terminal residue" evidence="8">
    <location>
        <position position="1"/>
    </location>
</feature>
<keyword evidence="1" id="KW-0229">DNA integration</keyword>
<dbReference type="InterPro" id="IPR013762">
    <property type="entry name" value="Integrase-like_cat_sf"/>
</dbReference>
<reference evidence="8 9" key="1">
    <citation type="journal article" date="2016" name="Sci. Rep.">
        <title>Metabolic traits of an uncultured archaeal lineage -MSBL1- from brine pools of the Red Sea.</title>
        <authorList>
            <person name="Mwirichia R."/>
            <person name="Alam I."/>
            <person name="Rashid M."/>
            <person name="Vinu M."/>
            <person name="Ba-Alawi W."/>
            <person name="Anthony Kamau A."/>
            <person name="Kamanda Ngugi D."/>
            <person name="Goker M."/>
            <person name="Klenk H.P."/>
            <person name="Bajic V."/>
            <person name="Stingl U."/>
        </authorList>
    </citation>
    <scope>NUCLEOTIDE SEQUENCE [LARGE SCALE GENOMIC DNA]</scope>
    <source>
        <strain evidence="8">SCGC-AAA259D14</strain>
    </source>
</reference>
<evidence type="ECO:0000313" key="8">
    <source>
        <dbReference type="EMBL" id="KXA88517.1"/>
    </source>
</evidence>
<dbReference type="PANTHER" id="PTHR30349:SF41">
    <property type="entry name" value="INTEGRASE_RECOMBINASE PROTEIN MJ0367-RELATED"/>
    <property type="match status" value="1"/>
</dbReference>
<keyword evidence="2 4" id="KW-0238">DNA-binding</keyword>
<sequence>VERARELGIDVPSYCQNSLKRGVAALEGVGPSGNTVPHDGSGYPEGSGPSNQRVAFNCLRGKEVDDILEEFRDVLEIDRDLADRTVEQHLRNIRQFLEFVDGPPSEIDKTDMRDWLREWKENYAESAYANKVKSLRVFFDDYLGSDMAKSLSMPQPRKNSKNPPSPEAIRKLYEAFDTLRDETSLLLFATTGLRRNELYHLTRDEVDLDKRMITPNKDSRTKKTYVTFYNEEAERHLEKYLDESEIQEEIFPIRARSANRIYRKYSKEAGVETITPQDLRVWFSEEMKKLGVSGEYIDAFCGRLPRSVRARHYTDYSEERLKEVYERAGIKVLG</sequence>
<dbReference type="InterPro" id="IPR004107">
    <property type="entry name" value="Integrase_SAM-like_N"/>
</dbReference>
<dbReference type="InterPro" id="IPR044068">
    <property type="entry name" value="CB"/>
</dbReference>
<evidence type="ECO:0000256" key="5">
    <source>
        <dbReference type="SAM" id="MobiDB-lite"/>
    </source>
</evidence>
<evidence type="ECO:0008006" key="10">
    <source>
        <dbReference type="Google" id="ProtNLM"/>
    </source>
</evidence>
<dbReference type="GO" id="GO:0015074">
    <property type="term" value="P:DNA integration"/>
    <property type="evidence" value="ECO:0007669"/>
    <property type="project" value="UniProtKB-KW"/>
</dbReference>
<dbReference type="GO" id="GO:0006310">
    <property type="term" value="P:DNA recombination"/>
    <property type="evidence" value="ECO:0007669"/>
    <property type="project" value="UniProtKB-KW"/>
</dbReference>
<dbReference type="EMBL" id="LHXL01000111">
    <property type="protein sequence ID" value="KXA88517.1"/>
    <property type="molecule type" value="Genomic_DNA"/>
</dbReference>
<feature type="region of interest" description="Disordered" evidence="5">
    <location>
        <begin position="30"/>
        <end position="49"/>
    </location>
</feature>
<dbReference type="InterPro" id="IPR011010">
    <property type="entry name" value="DNA_brk_join_enz"/>
</dbReference>
<comment type="caution">
    <text evidence="8">The sequence shown here is derived from an EMBL/GenBank/DDBJ whole genome shotgun (WGS) entry which is preliminary data.</text>
</comment>
<protein>
    <recommendedName>
        <fullName evidence="10">Tyr recombinase domain-containing protein</fullName>
    </recommendedName>
</protein>